<evidence type="ECO:0000313" key="5">
    <source>
        <dbReference type="Proteomes" id="UP000261003"/>
    </source>
</evidence>
<reference evidence="5 6" key="1">
    <citation type="submission" date="2018-08" db="EMBL/GenBank/DDBJ databases">
        <title>A genome reference for cultivated species of the human gut microbiota.</title>
        <authorList>
            <person name="Zou Y."/>
            <person name="Xue W."/>
            <person name="Luo G."/>
        </authorList>
    </citation>
    <scope>NUCLEOTIDE SEQUENCE [LARGE SCALE GENOMIC DNA]</scope>
    <source>
        <strain evidence="4 6">AF12-25</strain>
        <strain evidence="3 5">OM08-13BH</strain>
    </source>
</reference>
<dbReference type="EMBL" id="QSAI01000001">
    <property type="protein sequence ID" value="RGW50770.1"/>
    <property type="molecule type" value="Genomic_DNA"/>
</dbReference>
<evidence type="ECO:0000313" key="4">
    <source>
        <dbReference type="EMBL" id="RGW50770.1"/>
    </source>
</evidence>
<dbReference type="Proteomes" id="UP000285469">
    <property type="component" value="Unassembled WGS sequence"/>
</dbReference>
<evidence type="ECO:0000313" key="6">
    <source>
        <dbReference type="Proteomes" id="UP000285469"/>
    </source>
</evidence>
<feature type="domain" description="Helix-turn-helix" evidence="1">
    <location>
        <begin position="65"/>
        <end position="113"/>
    </location>
</feature>
<dbReference type="InterPro" id="IPR010093">
    <property type="entry name" value="SinI_DNA-bd"/>
</dbReference>
<dbReference type="GO" id="GO:0003677">
    <property type="term" value="F:DNA binding"/>
    <property type="evidence" value="ECO:0007669"/>
    <property type="project" value="UniProtKB-KW"/>
</dbReference>
<dbReference type="Proteomes" id="UP001181239">
    <property type="component" value="Unassembled WGS sequence"/>
</dbReference>
<evidence type="ECO:0000259" key="1">
    <source>
        <dbReference type="Pfam" id="PF12728"/>
    </source>
</evidence>
<dbReference type="RefSeq" id="WP_036631265.1">
    <property type="nucleotide sequence ID" value="NZ_DAWDIY010000008.1"/>
</dbReference>
<dbReference type="NCBIfam" id="TIGR01764">
    <property type="entry name" value="excise"/>
    <property type="match status" value="1"/>
</dbReference>
<dbReference type="Proteomes" id="UP000261003">
    <property type="component" value="Unassembled WGS sequence"/>
</dbReference>
<organism evidence="3 5">
    <name type="scientific">Phocaeicola vulgatus</name>
    <name type="common">Bacteroides vulgatus</name>
    <dbReference type="NCBI Taxonomy" id="821"/>
    <lineage>
        <taxon>Bacteria</taxon>
        <taxon>Pseudomonadati</taxon>
        <taxon>Bacteroidota</taxon>
        <taxon>Bacteroidia</taxon>
        <taxon>Bacteroidales</taxon>
        <taxon>Bacteroidaceae</taxon>
        <taxon>Phocaeicola</taxon>
    </lineage>
</organism>
<accession>A0A3E4WPG6</accession>
<reference evidence="2" key="2">
    <citation type="submission" date="2023-10" db="EMBL/GenBank/DDBJ databases">
        <title>Genome of Potential pathogenic bacteria in Crohn's disease.</title>
        <authorList>
            <person name="Rodriguez-Palacios A."/>
        </authorList>
    </citation>
    <scope>NUCLEOTIDE SEQUENCE</scope>
    <source>
        <strain evidence="2">CavFT-hAR11</strain>
    </source>
</reference>
<name>A0A3E4WPG6_PHOVU</name>
<comment type="caution">
    <text evidence="3">The sequence shown here is derived from an EMBL/GenBank/DDBJ whole genome shotgun (WGS) entry which is preliminary data.</text>
</comment>
<sequence length="502" mass="59549">MKILKKCLTCGAEFIASKMSNKYCCRECERDASRKREAKRKKSVRESEKEAALDKERDAVASRPFLTPSDVALLLDMSVSTVYRCFYSGIIKAVRIRRKTLVRREDLDKYFEDAGPYRKRSYKRKQEQEYYTLQEIMDKYKIGRKAVWGRCDRLGIPKVYEGRNTFYSKKLIDANFSELLDVIDIDNYYTLSQIMEMYNMTQGAALCFVKYHAVPRVKRNGRSYYSKVHIDCIKHKTDEIDPDWYSYEEAMQKYGITKDQVSYTLKTYSIKTEKRGKFTMIYRTDFDNIMHQRLQNSTPLIKSNGEEKVVFTAKQQEKICPATPEGYYSTDEVAEMFKISIKHAGVITRENNIPKIALKGFNFYEKGSIDLLYNKKNKYAEITDWITPEEMRTTYKMTADGVRSFIHRHKIPAKVEYGSTYYSKQHIEEIKNGYFVGRDRYYSVEEATKKYNLTNSLVFYYVNHYKLTRVKKQKFIFFRKEEFDRLMEKRFSEDDFIANIDI</sequence>
<keyword evidence="3" id="KW-0238">DNA-binding</keyword>
<proteinExistence type="predicted"/>
<protein>
    <submittedName>
        <fullName evidence="3">DNA-binding protein</fullName>
    </submittedName>
    <submittedName>
        <fullName evidence="2">Helix-turn-helix domain-containing protein</fullName>
    </submittedName>
</protein>
<dbReference type="InterPro" id="IPR041657">
    <property type="entry name" value="HTH_17"/>
</dbReference>
<dbReference type="AlphaFoldDB" id="A0A3E4WPG6"/>
<dbReference type="EMBL" id="QSTG01000014">
    <property type="protein sequence ID" value="RGM44143.1"/>
    <property type="molecule type" value="Genomic_DNA"/>
</dbReference>
<evidence type="ECO:0000313" key="3">
    <source>
        <dbReference type="EMBL" id="RGM44143.1"/>
    </source>
</evidence>
<gene>
    <name evidence="4" type="ORF">DWV70_00795</name>
    <name evidence="3" type="ORF">DXC16_09970</name>
    <name evidence="2" type="ORF">RVH43_06995</name>
</gene>
<dbReference type="Pfam" id="PF12728">
    <property type="entry name" value="HTH_17"/>
    <property type="match status" value="1"/>
</dbReference>
<dbReference type="EMBL" id="JAWDET010000006">
    <property type="protein sequence ID" value="MDU0240378.1"/>
    <property type="molecule type" value="Genomic_DNA"/>
</dbReference>
<evidence type="ECO:0000313" key="2">
    <source>
        <dbReference type="EMBL" id="MDU0240378.1"/>
    </source>
</evidence>